<evidence type="ECO:0000313" key="1">
    <source>
        <dbReference type="EMBL" id="MPN38799.1"/>
    </source>
</evidence>
<name>A0A645HKQ6_9ZZZZ</name>
<reference evidence="1" key="1">
    <citation type="submission" date="2019-08" db="EMBL/GenBank/DDBJ databases">
        <authorList>
            <person name="Kucharzyk K."/>
            <person name="Murdoch R.W."/>
            <person name="Higgins S."/>
            <person name="Loffler F."/>
        </authorList>
    </citation>
    <scope>NUCLEOTIDE SEQUENCE</scope>
</reference>
<dbReference type="AlphaFoldDB" id="A0A645HKQ6"/>
<dbReference type="EMBL" id="VSSQ01094239">
    <property type="protein sequence ID" value="MPN38799.1"/>
    <property type="molecule type" value="Genomic_DNA"/>
</dbReference>
<gene>
    <name evidence="1" type="ORF">SDC9_186324</name>
</gene>
<proteinExistence type="predicted"/>
<accession>A0A645HKQ6</accession>
<protein>
    <submittedName>
        <fullName evidence="1">Uncharacterized protein</fullName>
    </submittedName>
</protein>
<comment type="caution">
    <text evidence="1">The sequence shown here is derived from an EMBL/GenBank/DDBJ whole genome shotgun (WGS) entry which is preliminary data.</text>
</comment>
<sequence length="154" mass="17447">MMLSKDFYCEMIVVNINIGMVPDGLYQACLYFGAGAVFVVQNPKFGMAAFPVQVKISFFVFIEIYTPADQLLDLRRSFFHHALHHAGITQSRPRIEGVGNVFFEIVPRICYRCNTALCIVGVGIFERCFGYYGHLAVFCHFQGVTHPRNARPND</sequence>
<organism evidence="1">
    <name type="scientific">bioreactor metagenome</name>
    <dbReference type="NCBI Taxonomy" id="1076179"/>
    <lineage>
        <taxon>unclassified sequences</taxon>
        <taxon>metagenomes</taxon>
        <taxon>ecological metagenomes</taxon>
    </lineage>
</organism>